<dbReference type="InterPro" id="IPR002401">
    <property type="entry name" value="Cyt_P450_E_grp-I"/>
</dbReference>
<dbReference type="GO" id="GO:0016712">
    <property type="term" value="F:oxidoreductase activity, acting on paired donors, with incorporation or reduction of molecular oxygen, reduced flavin or flavoprotein as one donor, and incorporation of one atom of oxygen"/>
    <property type="evidence" value="ECO:0007669"/>
    <property type="project" value="TreeGrafter"/>
</dbReference>
<accession>A0A8B7Z0H4</accession>
<dbReference type="GO" id="GO:0016020">
    <property type="term" value="C:membrane"/>
    <property type="evidence" value="ECO:0007669"/>
    <property type="project" value="UniProtKB-SubCell"/>
</dbReference>
<dbReference type="FunFam" id="1.10.630.10:FF:000004">
    <property type="entry name" value="cytochrome P450 2D15 isoform X1"/>
    <property type="match status" value="1"/>
</dbReference>
<evidence type="ECO:0000256" key="1">
    <source>
        <dbReference type="ARBA" id="ARBA00004370"/>
    </source>
</evidence>
<keyword evidence="5 7" id="KW-0408">Iron</keyword>
<keyword evidence="9" id="KW-0812">Transmembrane</keyword>
<dbReference type="InterPro" id="IPR050182">
    <property type="entry name" value="Cytochrome_P450_fam2"/>
</dbReference>
<comment type="similarity">
    <text evidence="2 8">Belongs to the cytochrome P450 family.</text>
</comment>
<dbReference type="GO" id="GO:0008395">
    <property type="term" value="F:steroid hydroxylase activity"/>
    <property type="evidence" value="ECO:0007669"/>
    <property type="project" value="TreeGrafter"/>
</dbReference>
<keyword evidence="4 8" id="KW-0560">Oxidoreductase</keyword>
<evidence type="ECO:0000256" key="2">
    <source>
        <dbReference type="ARBA" id="ARBA00010617"/>
    </source>
</evidence>
<gene>
    <name evidence="11" type="primary">LOC110983833</name>
</gene>
<dbReference type="GO" id="GO:0006805">
    <property type="term" value="P:xenobiotic metabolic process"/>
    <property type="evidence" value="ECO:0007669"/>
    <property type="project" value="TreeGrafter"/>
</dbReference>
<keyword evidence="3 7" id="KW-0479">Metal-binding</keyword>
<dbReference type="Pfam" id="PF00067">
    <property type="entry name" value="p450"/>
    <property type="match status" value="1"/>
</dbReference>
<proteinExistence type="inferred from homology"/>
<feature type="binding site" description="axial binding residue" evidence="7">
    <location>
        <position position="440"/>
    </location>
    <ligand>
        <name>heme</name>
        <dbReference type="ChEBI" id="CHEBI:30413"/>
    </ligand>
    <ligandPart>
        <name>Fe</name>
        <dbReference type="ChEBI" id="CHEBI:18248"/>
    </ligandPart>
</feature>
<dbReference type="AlphaFoldDB" id="A0A8B7Z0H4"/>
<dbReference type="OrthoDB" id="2789670at2759"/>
<dbReference type="Gene3D" id="1.10.630.10">
    <property type="entry name" value="Cytochrome P450"/>
    <property type="match status" value="1"/>
</dbReference>
<dbReference type="PRINTS" id="PR00463">
    <property type="entry name" value="EP450I"/>
</dbReference>
<evidence type="ECO:0000256" key="5">
    <source>
        <dbReference type="ARBA" id="ARBA00023004"/>
    </source>
</evidence>
<dbReference type="PROSITE" id="PS00086">
    <property type="entry name" value="CYTOCHROME_P450"/>
    <property type="match status" value="1"/>
</dbReference>
<keyword evidence="8" id="KW-0503">Monooxygenase</keyword>
<evidence type="ECO:0000256" key="6">
    <source>
        <dbReference type="ARBA" id="ARBA00023136"/>
    </source>
</evidence>
<keyword evidence="6 9" id="KW-0472">Membrane</keyword>
<evidence type="ECO:0000256" key="9">
    <source>
        <dbReference type="SAM" id="Phobius"/>
    </source>
</evidence>
<dbReference type="Proteomes" id="UP000694845">
    <property type="component" value="Unplaced"/>
</dbReference>
<dbReference type="InterPro" id="IPR036396">
    <property type="entry name" value="Cyt_P450_sf"/>
</dbReference>
<dbReference type="GO" id="GO:0006082">
    <property type="term" value="P:organic acid metabolic process"/>
    <property type="evidence" value="ECO:0007669"/>
    <property type="project" value="TreeGrafter"/>
</dbReference>
<dbReference type="OMA" id="CTVFINT"/>
<dbReference type="GO" id="GO:0020037">
    <property type="term" value="F:heme binding"/>
    <property type="evidence" value="ECO:0007669"/>
    <property type="project" value="InterPro"/>
</dbReference>
<feature type="transmembrane region" description="Helical" evidence="9">
    <location>
        <begin position="6"/>
        <end position="32"/>
    </location>
</feature>
<comment type="subcellular location">
    <subcellularLocation>
        <location evidence="1">Membrane</location>
    </subcellularLocation>
</comment>
<dbReference type="GO" id="GO:0005737">
    <property type="term" value="C:cytoplasm"/>
    <property type="evidence" value="ECO:0007669"/>
    <property type="project" value="TreeGrafter"/>
</dbReference>
<dbReference type="RefSeq" id="XP_022099104.1">
    <property type="nucleotide sequence ID" value="XM_022243412.1"/>
</dbReference>
<dbReference type="InterPro" id="IPR001128">
    <property type="entry name" value="Cyt_P450"/>
</dbReference>
<dbReference type="SUPFAM" id="SSF48264">
    <property type="entry name" value="Cytochrome P450"/>
    <property type="match status" value="1"/>
</dbReference>
<keyword evidence="7 8" id="KW-0349">Heme</keyword>
<comment type="cofactor">
    <cofactor evidence="7">
        <name>heme</name>
        <dbReference type="ChEBI" id="CHEBI:30413"/>
    </cofactor>
</comment>
<dbReference type="GeneID" id="110983833"/>
<sequence>MIVDQFIAAASSANLQTISLFVAVLLLTLAWIRRRHRSKNLPPGPPAWPLVGNAHGLLKGQLHHVLDKWAGVYGNVMKIWLGPRLAIVLSDIEPVKEALIKQADCFSDRMIQDVQRGSIVMSNGDIWKERRRFGLSALRTLGMGKRSVEHKINEEARYLLDSFDGRRDKPFDPEHDILNAVSNIICTISFGYRFEYSDPKFAYLIKSVKTTVASSSFAKIRFFSIFRKMDTETRDRIESVKAFIQEVVKEHQESFDPNDIRDIIDMYTEEIEQLGKAGIVGEDAAFCRTTMWRGIYDLFVAGTDTTTNTLLWLLLYIAAHQDVQEKVQKEISEVVGCDRQPTSEDRVNMPYTNAVLMEILRIRPVTPYGVPHKTHYETEFLGYTIPANTMIFVNHWTIFHDVKYWKDPEKFDPTRFLSSDSKTVKKPEAFIPFSLGRRVCMGETLAKMELFLFFVNLLQRFTFSFPAGKPQPSMEGIAGVTLSPMPFECVATKR</sequence>
<dbReference type="PANTHER" id="PTHR24300:SF397">
    <property type="entry name" value="CYTOCHROME P450 2U1"/>
    <property type="match status" value="1"/>
</dbReference>
<evidence type="ECO:0000256" key="4">
    <source>
        <dbReference type="ARBA" id="ARBA00023002"/>
    </source>
</evidence>
<evidence type="ECO:0000256" key="7">
    <source>
        <dbReference type="PIRSR" id="PIRSR602401-1"/>
    </source>
</evidence>
<keyword evidence="10" id="KW-1185">Reference proteome</keyword>
<dbReference type="PRINTS" id="PR00385">
    <property type="entry name" value="P450"/>
</dbReference>
<protein>
    <submittedName>
        <fullName evidence="11">Cytochrome P450 2U1-like isoform X1</fullName>
    </submittedName>
</protein>
<organism evidence="10 11">
    <name type="scientific">Acanthaster planci</name>
    <name type="common">Crown-of-thorns starfish</name>
    <dbReference type="NCBI Taxonomy" id="133434"/>
    <lineage>
        <taxon>Eukaryota</taxon>
        <taxon>Metazoa</taxon>
        <taxon>Echinodermata</taxon>
        <taxon>Eleutherozoa</taxon>
        <taxon>Asterozoa</taxon>
        <taxon>Asteroidea</taxon>
        <taxon>Valvatacea</taxon>
        <taxon>Valvatida</taxon>
        <taxon>Acanthasteridae</taxon>
        <taxon>Acanthaster</taxon>
    </lineage>
</organism>
<evidence type="ECO:0000256" key="3">
    <source>
        <dbReference type="ARBA" id="ARBA00022723"/>
    </source>
</evidence>
<dbReference type="GO" id="GO:0005506">
    <property type="term" value="F:iron ion binding"/>
    <property type="evidence" value="ECO:0007669"/>
    <property type="project" value="InterPro"/>
</dbReference>
<evidence type="ECO:0000313" key="10">
    <source>
        <dbReference type="Proteomes" id="UP000694845"/>
    </source>
</evidence>
<dbReference type="InterPro" id="IPR017972">
    <property type="entry name" value="Cyt_P450_CS"/>
</dbReference>
<name>A0A8B7Z0H4_ACAPL</name>
<reference evidence="11" key="1">
    <citation type="submission" date="2025-08" db="UniProtKB">
        <authorList>
            <consortium name="RefSeq"/>
        </authorList>
    </citation>
    <scope>IDENTIFICATION</scope>
</reference>
<dbReference type="PANTHER" id="PTHR24300">
    <property type="entry name" value="CYTOCHROME P450 508A4-RELATED"/>
    <property type="match status" value="1"/>
</dbReference>
<evidence type="ECO:0000313" key="11">
    <source>
        <dbReference type="RefSeq" id="XP_022099104.1"/>
    </source>
</evidence>
<keyword evidence="9" id="KW-1133">Transmembrane helix</keyword>
<dbReference type="KEGG" id="aplc:110983833"/>
<evidence type="ECO:0000256" key="8">
    <source>
        <dbReference type="RuleBase" id="RU000461"/>
    </source>
</evidence>